<gene>
    <name evidence="1" type="ORF">KIPB_011841</name>
</gene>
<sequence>DSLSYETDIFKCLWLDVLEEEFLEDQHFSRAPFPPAWATGPRKGRCPPSMYIGHIERPDPWKAQLCRDGTLFGNMFMGPTCMFPRKGVKTPSMLCRPCLETPDPWCTHLCRDGTMLGDLFSPTPTPVSAKHAPLDTLPPEASGIGPSMMHPVSNGL</sequence>
<name>A0A9K3D6N9_9EUKA</name>
<keyword evidence="2" id="KW-1185">Reference proteome</keyword>
<protein>
    <submittedName>
        <fullName evidence="1">Uncharacterized protein</fullName>
    </submittedName>
</protein>
<feature type="non-terminal residue" evidence="1">
    <location>
        <position position="156"/>
    </location>
</feature>
<evidence type="ECO:0000313" key="1">
    <source>
        <dbReference type="EMBL" id="GIQ89390.1"/>
    </source>
</evidence>
<reference evidence="1 2" key="1">
    <citation type="journal article" date="2018" name="PLoS ONE">
        <title>The draft genome of Kipferlia bialata reveals reductive genome evolution in fornicate parasites.</title>
        <authorList>
            <person name="Tanifuji G."/>
            <person name="Takabayashi S."/>
            <person name="Kume K."/>
            <person name="Takagi M."/>
            <person name="Nakayama T."/>
            <person name="Kamikawa R."/>
            <person name="Inagaki Y."/>
            <person name="Hashimoto T."/>
        </authorList>
    </citation>
    <scope>NUCLEOTIDE SEQUENCE [LARGE SCALE GENOMIC DNA]</scope>
    <source>
        <strain evidence="1">NY0173</strain>
    </source>
</reference>
<dbReference type="Proteomes" id="UP000265618">
    <property type="component" value="Unassembled WGS sequence"/>
</dbReference>
<dbReference type="EMBL" id="BDIP01004992">
    <property type="protein sequence ID" value="GIQ89390.1"/>
    <property type="molecule type" value="Genomic_DNA"/>
</dbReference>
<proteinExistence type="predicted"/>
<evidence type="ECO:0000313" key="2">
    <source>
        <dbReference type="Proteomes" id="UP000265618"/>
    </source>
</evidence>
<dbReference type="AlphaFoldDB" id="A0A9K3D6N9"/>
<organism evidence="1 2">
    <name type="scientific">Kipferlia bialata</name>
    <dbReference type="NCBI Taxonomy" id="797122"/>
    <lineage>
        <taxon>Eukaryota</taxon>
        <taxon>Metamonada</taxon>
        <taxon>Carpediemonas-like organisms</taxon>
        <taxon>Kipferlia</taxon>
    </lineage>
</organism>
<accession>A0A9K3D6N9</accession>
<comment type="caution">
    <text evidence="1">The sequence shown here is derived from an EMBL/GenBank/DDBJ whole genome shotgun (WGS) entry which is preliminary data.</text>
</comment>